<accession>A0A450VGH9</accession>
<evidence type="ECO:0000313" key="1">
    <source>
        <dbReference type="EMBL" id="VFK03894.1"/>
    </source>
</evidence>
<proteinExistence type="predicted"/>
<dbReference type="AlphaFoldDB" id="A0A450VGH9"/>
<protein>
    <submittedName>
        <fullName evidence="1">Uncharacterized protein</fullName>
    </submittedName>
</protein>
<dbReference type="EMBL" id="CAADFI010000388">
    <property type="protein sequence ID" value="VFK03894.1"/>
    <property type="molecule type" value="Genomic_DNA"/>
</dbReference>
<dbReference type="EMBL" id="CAADFJ010000448">
    <property type="protein sequence ID" value="VFK07707.1"/>
    <property type="molecule type" value="Genomic_DNA"/>
</dbReference>
<evidence type="ECO:0000313" key="2">
    <source>
        <dbReference type="EMBL" id="VFK07707.1"/>
    </source>
</evidence>
<organism evidence="1">
    <name type="scientific">Candidatus Kentrum eta</name>
    <dbReference type="NCBI Taxonomy" id="2126337"/>
    <lineage>
        <taxon>Bacteria</taxon>
        <taxon>Pseudomonadati</taxon>
        <taxon>Pseudomonadota</taxon>
        <taxon>Gammaproteobacteria</taxon>
        <taxon>Candidatus Kentrum</taxon>
    </lineage>
</organism>
<name>A0A450VGH9_9GAMM</name>
<reference evidence="1" key="1">
    <citation type="submission" date="2019-02" db="EMBL/GenBank/DDBJ databases">
        <authorList>
            <person name="Gruber-Vodicka R. H."/>
            <person name="Seah K. B. B."/>
        </authorList>
    </citation>
    <scope>NUCLEOTIDE SEQUENCE</scope>
    <source>
        <strain evidence="2">BECK_SA2B12</strain>
        <strain evidence="1">BECK_SA2B20</strain>
    </source>
</reference>
<sequence length="60" mass="6870">MESVDISLTDLILVDRTPFAVEMVFERPLNVDRAVVGFFESQRAPGIKVTQHLRRLNARD</sequence>
<gene>
    <name evidence="1" type="ORF">BECKH772B_GA0070898_103881</name>
    <name evidence="2" type="ORF">BECKH772C_GA0070978_104481</name>
</gene>